<name>A0AAV1JPQ6_9NEOP</name>
<accession>A0AAV1JPQ6</accession>
<dbReference type="EMBL" id="CAVLEF010000040">
    <property type="protein sequence ID" value="CAK1550069.1"/>
    <property type="molecule type" value="Genomic_DNA"/>
</dbReference>
<keyword evidence="2" id="KW-1185">Reference proteome</keyword>
<sequence>MLIVDDRGAALKVGEGQRVAGAATTEGELEHEEAHRGFFARVNSRLQCACVAVGRRVSSRTLDDCILFV</sequence>
<reference evidence="1 2" key="1">
    <citation type="submission" date="2023-11" db="EMBL/GenBank/DDBJ databases">
        <authorList>
            <person name="Okamura Y."/>
        </authorList>
    </citation>
    <scope>NUCLEOTIDE SEQUENCE [LARGE SCALE GENOMIC DNA]</scope>
</reference>
<comment type="caution">
    <text evidence="1">The sequence shown here is derived from an EMBL/GenBank/DDBJ whole genome shotgun (WGS) entry which is preliminary data.</text>
</comment>
<evidence type="ECO:0000313" key="1">
    <source>
        <dbReference type="EMBL" id="CAK1550069.1"/>
    </source>
</evidence>
<protein>
    <submittedName>
        <fullName evidence="1">Uncharacterized protein</fullName>
    </submittedName>
</protein>
<dbReference type="Proteomes" id="UP001497472">
    <property type="component" value="Unassembled WGS sequence"/>
</dbReference>
<dbReference type="AlphaFoldDB" id="A0AAV1JPQ6"/>
<organism evidence="1 2">
    <name type="scientific">Leptosia nina</name>
    <dbReference type="NCBI Taxonomy" id="320188"/>
    <lineage>
        <taxon>Eukaryota</taxon>
        <taxon>Metazoa</taxon>
        <taxon>Ecdysozoa</taxon>
        <taxon>Arthropoda</taxon>
        <taxon>Hexapoda</taxon>
        <taxon>Insecta</taxon>
        <taxon>Pterygota</taxon>
        <taxon>Neoptera</taxon>
        <taxon>Endopterygota</taxon>
        <taxon>Lepidoptera</taxon>
        <taxon>Glossata</taxon>
        <taxon>Ditrysia</taxon>
        <taxon>Papilionoidea</taxon>
        <taxon>Pieridae</taxon>
        <taxon>Pierinae</taxon>
        <taxon>Leptosia</taxon>
    </lineage>
</organism>
<gene>
    <name evidence="1" type="ORF">LNINA_LOCUS9317</name>
</gene>
<proteinExistence type="predicted"/>
<evidence type="ECO:0000313" key="2">
    <source>
        <dbReference type="Proteomes" id="UP001497472"/>
    </source>
</evidence>